<accession>A0ABP6UQP9</accession>
<gene>
    <name evidence="1" type="ORF">GCM10022393_30480</name>
</gene>
<dbReference type="InterPro" id="IPR029024">
    <property type="entry name" value="TerB-like"/>
</dbReference>
<keyword evidence="2" id="KW-1185">Reference proteome</keyword>
<dbReference type="Gene3D" id="1.10.3680.10">
    <property type="entry name" value="TerB-like"/>
    <property type="match status" value="1"/>
</dbReference>
<dbReference type="EMBL" id="BAABCW010000013">
    <property type="protein sequence ID" value="GAA3514427.1"/>
    <property type="molecule type" value="Genomic_DNA"/>
</dbReference>
<sequence>MEIIILKRNNKLNKLINMSFSQIYESGTQKRNILHFAAIVNMALVDGTLNEMEEQMLNMFSRKLDISKEQYAEILNKASSYPLPIVTTVKERFEYIYELFCMVYADHEIDELEMHLIKRYAIGIGFNDVMAEKLIQTSIKIFSGKVSFDEYTLFIKLLLY</sequence>
<name>A0ABP6UQP9_9FLAO</name>
<protein>
    <submittedName>
        <fullName evidence="1">TerB family tellurite resistance protein</fullName>
    </submittedName>
</protein>
<evidence type="ECO:0000313" key="1">
    <source>
        <dbReference type="EMBL" id="GAA3514427.1"/>
    </source>
</evidence>
<proteinExistence type="predicted"/>
<reference evidence="2" key="1">
    <citation type="journal article" date="2019" name="Int. J. Syst. Evol. Microbiol.">
        <title>The Global Catalogue of Microorganisms (GCM) 10K type strain sequencing project: providing services to taxonomists for standard genome sequencing and annotation.</title>
        <authorList>
            <consortium name="The Broad Institute Genomics Platform"/>
            <consortium name="The Broad Institute Genome Sequencing Center for Infectious Disease"/>
            <person name="Wu L."/>
            <person name="Ma J."/>
        </authorList>
    </citation>
    <scope>NUCLEOTIDE SEQUENCE [LARGE SCALE GENOMIC DNA]</scope>
    <source>
        <strain evidence="2">JCM 17106</strain>
    </source>
</reference>
<dbReference type="SUPFAM" id="SSF158682">
    <property type="entry name" value="TerB-like"/>
    <property type="match status" value="1"/>
</dbReference>
<comment type="caution">
    <text evidence="1">The sequence shown here is derived from an EMBL/GenBank/DDBJ whole genome shotgun (WGS) entry which is preliminary data.</text>
</comment>
<dbReference type="Proteomes" id="UP001500459">
    <property type="component" value="Unassembled WGS sequence"/>
</dbReference>
<evidence type="ECO:0000313" key="2">
    <source>
        <dbReference type="Proteomes" id="UP001500459"/>
    </source>
</evidence>
<organism evidence="1 2">
    <name type="scientific">Aquimarina addita</name>
    <dbReference type="NCBI Taxonomy" id="870485"/>
    <lineage>
        <taxon>Bacteria</taxon>
        <taxon>Pseudomonadati</taxon>
        <taxon>Bacteroidota</taxon>
        <taxon>Flavobacteriia</taxon>
        <taxon>Flavobacteriales</taxon>
        <taxon>Flavobacteriaceae</taxon>
        <taxon>Aquimarina</taxon>
    </lineage>
</organism>